<dbReference type="Pfam" id="PF07679">
    <property type="entry name" value="I-set"/>
    <property type="match status" value="1"/>
</dbReference>
<feature type="chain" id="PRO_5043518131" description="Ig-like domain-containing protein" evidence="2">
    <location>
        <begin position="23"/>
        <end position="306"/>
    </location>
</feature>
<feature type="signal peptide" evidence="2">
    <location>
        <begin position="1"/>
        <end position="22"/>
    </location>
</feature>
<dbReference type="AlphaFoldDB" id="A0AAV6HJC0"/>
<feature type="transmembrane region" description="Helical" evidence="1">
    <location>
        <begin position="220"/>
        <end position="243"/>
    </location>
</feature>
<name>A0AAV6HJC0_9TELE</name>
<dbReference type="SUPFAM" id="SSF48726">
    <property type="entry name" value="Immunoglobulin"/>
    <property type="match status" value="2"/>
</dbReference>
<dbReference type="Gene3D" id="2.60.40.10">
    <property type="entry name" value="Immunoglobulins"/>
    <property type="match status" value="2"/>
</dbReference>
<evidence type="ECO:0000259" key="3">
    <source>
        <dbReference type="PROSITE" id="PS50835"/>
    </source>
</evidence>
<feature type="domain" description="Ig-like" evidence="3">
    <location>
        <begin position="124"/>
        <end position="205"/>
    </location>
</feature>
<dbReference type="SMART" id="SM00409">
    <property type="entry name" value="IG"/>
    <property type="match status" value="1"/>
</dbReference>
<evidence type="ECO:0000256" key="1">
    <source>
        <dbReference type="SAM" id="Phobius"/>
    </source>
</evidence>
<dbReference type="InterPro" id="IPR036179">
    <property type="entry name" value="Ig-like_dom_sf"/>
</dbReference>
<dbReference type="EMBL" id="JADWDJ010000001">
    <property type="protein sequence ID" value="KAG5286479.1"/>
    <property type="molecule type" value="Genomic_DNA"/>
</dbReference>
<dbReference type="InterPro" id="IPR003599">
    <property type="entry name" value="Ig_sub"/>
</dbReference>
<dbReference type="InterPro" id="IPR013098">
    <property type="entry name" value="Ig_I-set"/>
</dbReference>
<keyword evidence="1" id="KW-0812">Transmembrane</keyword>
<feature type="domain" description="Ig-like" evidence="3">
    <location>
        <begin position="18"/>
        <end position="102"/>
    </location>
</feature>
<dbReference type="PANTHER" id="PTHR21063:SF4">
    <property type="entry name" value="CD48 ANTIGEN-RELATED"/>
    <property type="match status" value="1"/>
</dbReference>
<dbReference type="PROSITE" id="PS50835">
    <property type="entry name" value="IG_LIKE"/>
    <property type="match status" value="2"/>
</dbReference>
<gene>
    <name evidence="4" type="ORF">AALO_G00015290</name>
</gene>
<sequence>MMQITVFFFFLFVVQVSPGVTGVIQHTVRRKEGDTVTLQTQDTGSKDRITWLFEGKMIVESPATKGDVYKNDTDPFKGRLQLDNQTGALTIRSVNSDDAGIYKLQILKKGVMSTWEFNFSVYAPVRSPTFRRGISQKSSQCAVECYVKNGSEMSLSWYKGNELLNETRVQTDPAVTLMTEQEDNGTYSCLASNPVSNIKIQLNISEVCVQALDIATGSTFLQVLGGLCIILLVGLLVMALYCLQKRISVIKFEADHSVEEINYVDINIPGNALKPNVQIEFTRETETEKLVQWSDDMVVYSDVKTL</sequence>
<evidence type="ECO:0000256" key="2">
    <source>
        <dbReference type="SAM" id="SignalP"/>
    </source>
</evidence>
<keyword evidence="1" id="KW-0472">Membrane</keyword>
<comment type="caution">
    <text evidence="4">The sequence shown here is derived from an EMBL/GenBank/DDBJ whole genome shotgun (WGS) entry which is preliminary data.</text>
</comment>
<dbReference type="InterPro" id="IPR007110">
    <property type="entry name" value="Ig-like_dom"/>
</dbReference>
<dbReference type="CDD" id="cd00096">
    <property type="entry name" value="Ig"/>
    <property type="match status" value="1"/>
</dbReference>
<evidence type="ECO:0000313" key="5">
    <source>
        <dbReference type="Proteomes" id="UP000823561"/>
    </source>
</evidence>
<keyword evidence="2" id="KW-0732">Signal</keyword>
<proteinExistence type="predicted"/>
<keyword evidence="5" id="KW-1185">Reference proteome</keyword>
<reference evidence="4 5" key="1">
    <citation type="submission" date="2020-10" db="EMBL/GenBank/DDBJ databases">
        <title>Chromosome-scale genome assembly of the Allis shad, Alosa alosa.</title>
        <authorList>
            <person name="Margot Z."/>
            <person name="Christophe K."/>
            <person name="Cabau C."/>
            <person name="Louis A."/>
            <person name="Berthelot C."/>
            <person name="Parey E."/>
            <person name="Roest Crollius H."/>
            <person name="Montfort J."/>
            <person name="Robinson-Rechavi M."/>
            <person name="Bucao C."/>
            <person name="Bouchez O."/>
            <person name="Gislard M."/>
            <person name="Lluch J."/>
            <person name="Milhes M."/>
            <person name="Lampietro C."/>
            <person name="Lopez Roques C."/>
            <person name="Donnadieu C."/>
            <person name="Braasch I."/>
            <person name="Desvignes T."/>
            <person name="Postlethwait J."/>
            <person name="Bobe J."/>
            <person name="Guiguen Y."/>
        </authorList>
    </citation>
    <scope>NUCLEOTIDE SEQUENCE [LARGE SCALE GENOMIC DNA]</scope>
    <source>
        <strain evidence="4">M-15738</strain>
        <tissue evidence="4">Blood</tissue>
    </source>
</reference>
<dbReference type="Proteomes" id="UP000823561">
    <property type="component" value="Chromosome 1"/>
</dbReference>
<keyword evidence="1" id="KW-1133">Transmembrane helix</keyword>
<dbReference type="InterPro" id="IPR013783">
    <property type="entry name" value="Ig-like_fold"/>
</dbReference>
<protein>
    <recommendedName>
        <fullName evidence="3">Ig-like domain-containing protein</fullName>
    </recommendedName>
</protein>
<dbReference type="PANTHER" id="PTHR21063">
    <property type="entry name" value="LFA-3"/>
    <property type="match status" value="1"/>
</dbReference>
<accession>A0AAV6HJC0</accession>
<evidence type="ECO:0000313" key="4">
    <source>
        <dbReference type="EMBL" id="KAG5286479.1"/>
    </source>
</evidence>
<organism evidence="4 5">
    <name type="scientific">Alosa alosa</name>
    <name type="common">allis shad</name>
    <dbReference type="NCBI Taxonomy" id="278164"/>
    <lineage>
        <taxon>Eukaryota</taxon>
        <taxon>Metazoa</taxon>
        <taxon>Chordata</taxon>
        <taxon>Craniata</taxon>
        <taxon>Vertebrata</taxon>
        <taxon>Euteleostomi</taxon>
        <taxon>Actinopterygii</taxon>
        <taxon>Neopterygii</taxon>
        <taxon>Teleostei</taxon>
        <taxon>Clupei</taxon>
        <taxon>Clupeiformes</taxon>
        <taxon>Clupeoidei</taxon>
        <taxon>Clupeidae</taxon>
        <taxon>Alosa</taxon>
    </lineage>
</organism>